<dbReference type="InterPro" id="IPR051907">
    <property type="entry name" value="DoxX-like_oxidoreductase"/>
</dbReference>
<dbReference type="RefSeq" id="WP_310063471.1">
    <property type="nucleotide sequence ID" value="NZ_JAVDVY010000002.1"/>
</dbReference>
<organism evidence="8 9">
    <name type="scientific">Lysobacter niastensis</name>
    <dbReference type="NCBI Taxonomy" id="380629"/>
    <lineage>
        <taxon>Bacteria</taxon>
        <taxon>Pseudomonadati</taxon>
        <taxon>Pseudomonadota</taxon>
        <taxon>Gammaproteobacteria</taxon>
        <taxon>Lysobacterales</taxon>
        <taxon>Lysobacteraceae</taxon>
        <taxon>Lysobacter</taxon>
    </lineage>
</organism>
<evidence type="ECO:0000313" key="8">
    <source>
        <dbReference type="EMBL" id="MDR7135660.1"/>
    </source>
</evidence>
<dbReference type="EMBL" id="JAVDVY010000002">
    <property type="protein sequence ID" value="MDR7135660.1"/>
    <property type="molecule type" value="Genomic_DNA"/>
</dbReference>
<keyword evidence="4 7" id="KW-0812">Transmembrane</keyword>
<comment type="subcellular location">
    <subcellularLocation>
        <location evidence="1">Cell membrane</location>
        <topology evidence="1">Multi-pass membrane protein</topology>
    </subcellularLocation>
</comment>
<evidence type="ECO:0000256" key="5">
    <source>
        <dbReference type="ARBA" id="ARBA00022989"/>
    </source>
</evidence>
<evidence type="ECO:0000256" key="6">
    <source>
        <dbReference type="ARBA" id="ARBA00023136"/>
    </source>
</evidence>
<evidence type="ECO:0000256" key="4">
    <source>
        <dbReference type="ARBA" id="ARBA00022692"/>
    </source>
</evidence>
<keyword evidence="6 7" id="KW-0472">Membrane</keyword>
<dbReference type="Proteomes" id="UP001251524">
    <property type="component" value="Unassembled WGS sequence"/>
</dbReference>
<protein>
    <submittedName>
        <fullName evidence="8">Oxidoreductase</fullName>
    </submittedName>
</protein>
<feature type="transmembrane region" description="Helical" evidence="7">
    <location>
        <begin position="20"/>
        <end position="44"/>
    </location>
</feature>
<dbReference type="PANTHER" id="PTHR33452">
    <property type="entry name" value="OXIDOREDUCTASE CATD-RELATED"/>
    <property type="match status" value="1"/>
</dbReference>
<evidence type="ECO:0000256" key="3">
    <source>
        <dbReference type="ARBA" id="ARBA00022475"/>
    </source>
</evidence>
<feature type="transmembrane region" description="Helical" evidence="7">
    <location>
        <begin position="50"/>
        <end position="70"/>
    </location>
</feature>
<dbReference type="Pfam" id="PF07681">
    <property type="entry name" value="DoxX"/>
    <property type="match status" value="1"/>
</dbReference>
<keyword evidence="9" id="KW-1185">Reference proteome</keyword>
<dbReference type="InterPro" id="IPR032808">
    <property type="entry name" value="DoxX"/>
</dbReference>
<keyword evidence="5 7" id="KW-1133">Transmembrane helix</keyword>
<name>A0ABU1WE32_9GAMM</name>
<comment type="similarity">
    <text evidence="2">Belongs to the DoxX family.</text>
</comment>
<sequence>MNTVNNTSSSNTLFGIGRALLGALFVVSGIGKIFGFAGVAGWMASAGLPFASLLLTLTIAVEVIGGLLLVIGWQSRWAALALAAFLVPVTAIFHGFWSADDAHFQEQLTAFLKNAAILGGMLLVFDRSTAKRQ</sequence>
<evidence type="ECO:0000256" key="1">
    <source>
        <dbReference type="ARBA" id="ARBA00004651"/>
    </source>
</evidence>
<accession>A0ABU1WE32</accession>
<keyword evidence="3" id="KW-1003">Cell membrane</keyword>
<dbReference type="PANTHER" id="PTHR33452:SF1">
    <property type="entry name" value="INNER MEMBRANE PROTEIN YPHA-RELATED"/>
    <property type="match status" value="1"/>
</dbReference>
<reference evidence="8 9" key="1">
    <citation type="submission" date="2023-07" db="EMBL/GenBank/DDBJ databases">
        <title>Sorghum-associated microbial communities from plants grown in Nebraska, USA.</title>
        <authorList>
            <person name="Schachtman D."/>
        </authorList>
    </citation>
    <scope>NUCLEOTIDE SEQUENCE [LARGE SCALE GENOMIC DNA]</scope>
    <source>
        <strain evidence="8 9">BE198</strain>
    </source>
</reference>
<gene>
    <name evidence="8" type="ORF">J2X06_002869</name>
</gene>
<comment type="caution">
    <text evidence="8">The sequence shown here is derived from an EMBL/GenBank/DDBJ whole genome shotgun (WGS) entry which is preliminary data.</text>
</comment>
<feature type="transmembrane region" description="Helical" evidence="7">
    <location>
        <begin position="108"/>
        <end position="125"/>
    </location>
</feature>
<evidence type="ECO:0000256" key="2">
    <source>
        <dbReference type="ARBA" id="ARBA00006679"/>
    </source>
</evidence>
<feature type="transmembrane region" description="Helical" evidence="7">
    <location>
        <begin position="77"/>
        <end position="96"/>
    </location>
</feature>
<evidence type="ECO:0000256" key="7">
    <source>
        <dbReference type="SAM" id="Phobius"/>
    </source>
</evidence>
<proteinExistence type="inferred from homology"/>
<evidence type="ECO:0000313" key="9">
    <source>
        <dbReference type="Proteomes" id="UP001251524"/>
    </source>
</evidence>